<evidence type="ECO:0000313" key="1">
    <source>
        <dbReference type="EMBL" id="KAG8514685.1"/>
    </source>
</evidence>
<organism evidence="1 2">
    <name type="scientific">Galemys pyrenaicus</name>
    <name type="common">Iberian desman</name>
    <name type="synonym">Pyrenean desman</name>
    <dbReference type="NCBI Taxonomy" id="202257"/>
    <lineage>
        <taxon>Eukaryota</taxon>
        <taxon>Metazoa</taxon>
        <taxon>Chordata</taxon>
        <taxon>Craniata</taxon>
        <taxon>Vertebrata</taxon>
        <taxon>Euteleostomi</taxon>
        <taxon>Mammalia</taxon>
        <taxon>Eutheria</taxon>
        <taxon>Laurasiatheria</taxon>
        <taxon>Eulipotyphla</taxon>
        <taxon>Talpidae</taxon>
        <taxon>Galemys</taxon>
    </lineage>
</organism>
<reference evidence="1" key="1">
    <citation type="journal article" date="2021" name="Evol. Appl.">
        <title>The genome of the Pyrenean desman and the effects of bottlenecks and inbreeding on the genomic landscape of an endangered species.</title>
        <authorList>
            <person name="Escoda L."/>
            <person name="Castresana J."/>
        </authorList>
    </citation>
    <scope>NUCLEOTIDE SEQUENCE</scope>
    <source>
        <strain evidence="1">IBE-C5619</strain>
    </source>
</reference>
<dbReference type="EMBL" id="JAGFMF010011729">
    <property type="protein sequence ID" value="KAG8514685.1"/>
    <property type="molecule type" value="Genomic_DNA"/>
</dbReference>
<protein>
    <submittedName>
        <fullName evidence="1">Uncharacterized protein</fullName>
    </submittedName>
</protein>
<feature type="non-terminal residue" evidence="1">
    <location>
        <position position="1"/>
    </location>
</feature>
<gene>
    <name evidence="1" type="ORF">J0S82_002521</name>
</gene>
<feature type="non-terminal residue" evidence="1">
    <location>
        <position position="107"/>
    </location>
</feature>
<dbReference type="Proteomes" id="UP000700334">
    <property type="component" value="Unassembled WGS sequence"/>
</dbReference>
<dbReference type="AlphaFoldDB" id="A0A8J6DNY3"/>
<sequence length="107" mass="12307">ILLRPFDWLVVETLMREEWKFSTMASGVQFVMTTGNCVVDRSSVGVWATKVFIVCTRKLILDKVLDRFGSVKYFVLEENLLLKNAKLDNGVQGPVHMLKMQESYALY</sequence>
<comment type="caution">
    <text evidence="1">The sequence shown here is derived from an EMBL/GenBank/DDBJ whole genome shotgun (WGS) entry which is preliminary data.</text>
</comment>
<accession>A0A8J6DNY3</accession>
<keyword evidence="2" id="KW-1185">Reference proteome</keyword>
<name>A0A8J6DNY3_GALPY</name>
<proteinExistence type="predicted"/>
<evidence type="ECO:0000313" key="2">
    <source>
        <dbReference type="Proteomes" id="UP000700334"/>
    </source>
</evidence>